<sequence>MLGLRKIAQEMKRPLPEIYRDPGYVKSNTFELSTSQVSAHNDILMTFGYSVLGGYGICYSNQCSQFRFSICTRHCNKETSAPSDDDSAVCSGYHCPVPPLSSFLPSGNLGGNIAGLRRLLLDPLEGISFHSDEVTQLGEENERLRNVHCSGLEQQGRVVASLRAEVHFLPRS</sequence>
<evidence type="ECO:0000313" key="1">
    <source>
        <dbReference type="EMBL" id="KAH6932492.1"/>
    </source>
</evidence>
<protein>
    <submittedName>
        <fullName evidence="1">Uncharacterized protein</fullName>
    </submittedName>
</protein>
<dbReference type="Proteomes" id="UP000821845">
    <property type="component" value="Chromosome 4"/>
</dbReference>
<evidence type="ECO:0000313" key="2">
    <source>
        <dbReference type="Proteomes" id="UP000821845"/>
    </source>
</evidence>
<dbReference type="EMBL" id="CM023484">
    <property type="protein sequence ID" value="KAH6932492.1"/>
    <property type="molecule type" value="Genomic_DNA"/>
</dbReference>
<name>A0ACB7SBJ1_HYAAI</name>
<proteinExistence type="predicted"/>
<comment type="caution">
    <text evidence="1">The sequence shown here is derived from an EMBL/GenBank/DDBJ whole genome shotgun (WGS) entry which is preliminary data.</text>
</comment>
<gene>
    <name evidence="1" type="ORF">HPB50_006400</name>
</gene>
<accession>A0ACB7SBJ1</accession>
<organism evidence="1 2">
    <name type="scientific">Hyalomma asiaticum</name>
    <name type="common">Tick</name>
    <dbReference type="NCBI Taxonomy" id="266040"/>
    <lineage>
        <taxon>Eukaryota</taxon>
        <taxon>Metazoa</taxon>
        <taxon>Ecdysozoa</taxon>
        <taxon>Arthropoda</taxon>
        <taxon>Chelicerata</taxon>
        <taxon>Arachnida</taxon>
        <taxon>Acari</taxon>
        <taxon>Parasitiformes</taxon>
        <taxon>Ixodida</taxon>
        <taxon>Ixodoidea</taxon>
        <taxon>Ixodidae</taxon>
        <taxon>Hyalomminae</taxon>
        <taxon>Hyalomma</taxon>
    </lineage>
</organism>
<reference evidence="1" key="1">
    <citation type="submission" date="2020-05" db="EMBL/GenBank/DDBJ databases">
        <title>Large-scale comparative analyses of tick genomes elucidate their genetic diversity and vector capacities.</title>
        <authorList>
            <person name="Jia N."/>
            <person name="Wang J."/>
            <person name="Shi W."/>
            <person name="Du L."/>
            <person name="Sun Y."/>
            <person name="Zhan W."/>
            <person name="Jiang J."/>
            <person name="Wang Q."/>
            <person name="Zhang B."/>
            <person name="Ji P."/>
            <person name="Sakyi L.B."/>
            <person name="Cui X."/>
            <person name="Yuan T."/>
            <person name="Jiang B."/>
            <person name="Yang W."/>
            <person name="Lam T.T.-Y."/>
            <person name="Chang Q."/>
            <person name="Ding S."/>
            <person name="Wang X."/>
            <person name="Zhu J."/>
            <person name="Ruan X."/>
            <person name="Zhao L."/>
            <person name="Wei J."/>
            <person name="Que T."/>
            <person name="Du C."/>
            <person name="Cheng J."/>
            <person name="Dai P."/>
            <person name="Han X."/>
            <person name="Huang E."/>
            <person name="Gao Y."/>
            <person name="Liu J."/>
            <person name="Shao H."/>
            <person name="Ye R."/>
            <person name="Li L."/>
            <person name="Wei W."/>
            <person name="Wang X."/>
            <person name="Wang C."/>
            <person name="Yang T."/>
            <person name="Huo Q."/>
            <person name="Li W."/>
            <person name="Guo W."/>
            <person name="Chen H."/>
            <person name="Zhou L."/>
            <person name="Ni X."/>
            <person name="Tian J."/>
            <person name="Zhou Y."/>
            <person name="Sheng Y."/>
            <person name="Liu T."/>
            <person name="Pan Y."/>
            <person name="Xia L."/>
            <person name="Li J."/>
            <person name="Zhao F."/>
            <person name="Cao W."/>
        </authorList>
    </citation>
    <scope>NUCLEOTIDE SEQUENCE</scope>
    <source>
        <strain evidence="1">Hyas-2018</strain>
    </source>
</reference>
<keyword evidence="2" id="KW-1185">Reference proteome</keyword>